<feature type="transmembrane region" description="Helical" evidence="6">
    <location>
        <begin position="84"/>
        <end position="103"/>
    </location>
</feature>
<dbReference type="RefSeq" id="WP_090208989.1">
    <property type="nucleotide sequence ID" value="NZ_FOFO01000030.1"/>
</dbReference>
<sequence>MGEIATYLALGAFTGVIAGLLGVGGGLIIVPVLVWLFTRQQMDPSVITHLAIGTSLATIIPTAIASTRAHHRHGAVRWDVLRRLIPGIILGALAGATLAEFMSAGLLRQVFGVFEILVALYLLLNLPPKVGRPLPGTAVLSTGGGVIGGVSALLGIGGGTLTVPFLVWFNVHLRQAIATAAAAGLPIALAGTAGFIIHGWGNLALPAFSSGYVYWPAFAGIALASYVTARWGAWLTHHLPVILIRRFFAVLLLLLGLHMLLG</sequence>
<evidence type="ECO:0000313" key="7">
    <source>
        <dbReference type="EMBL" id="SEQ41977.1"/>
    </source>
</evidence>
<evidence type="ECO:0000256" key="5">
    <source>
        <dbReference type="ARBA" id="ARBA00023136"/>
    </source>
</evidence>
<accession>A0A1H9FVV3</accession>
<dbReference type="STRING" id="867345.SAMN05421693_13015"/>
<feature type="transmembrane region" description="Helical" evidence="6">
    <location>
        <begin position="6"/>
        <end position="34"/>
    </location>
</feature>
<dbReference type="AlphaFoldDB" id="A0A1H9FVV3"/>
<dbReference type="InterPro" id="IPR002781">
    <property type="entry name" value="TM_pro_TauE-like"/>
</dbReference>
<evidence type="ECO:0000313" key="8">
    <source>
        <dbReference type="Proteomes" id="UP000199496"/>
    </source>
</evidence>
<dbReference type="Proteomes" id="UP000199496">
    <property type="component" value="Unassembled WGS sequence"/>
</dbReference>
<dbReference type="OrthoDB" id="457670at2"/>
<keyword evidence="8" id="KW-1185">Reference proteome</keyword>
<reference evidence="7 8" key="1">
    <citation type="submission" date="2016-10" db="EMBL/GenBank/DDBJ databases">
        <authorList>
            <person name="de Groot N.N."/>
        </authorList>
    </citation>
    <scope>NUCLEOTIDE SEQUENCE [LARGE SCALE GENOMIC DNA]</scope>
    <source>
        <strain evidence="7 8">B7-7</strain>
    </source>
</reference>
<feature type="transmembrane region" description="Helical" evidence="6">
    <location>
        <begin position="243"/>
        <end position="261"/>
    </location>
</feature>
<name>A0A1H9FVV3_9GAMM</name>
<dbReference type="Pfam" id="PF01925">
    <property type="entry name" value="TauE"/>
    <property type="match status" value="1"/>
</dbReference>
<feature type="transmembrane region" description="Helical" evidence="6">
    <location>
        <begin position="212"/>
        <end position="231"/>
    </location>
</feature>
<dbReference type="GO" id="GO:0005886">
    <property type="term" value="C:plasma membrane"/>
    <property type="evidence" value="ECO:0007669"/>
    <property type="project" value="UniProtKB-SubCell"/>
</dbReference>
<dbReference type="PANTHER" id="PTHR43483">
    <property type="entry name" value="MEMBRANE TRANSPORTER PROTEIN HI_0806-RELATED"/>
    <property type="match status" value="1"/>
</dbReference>
<protein>
    <recommendedName>
        <fullName evidence="6">Probable membrane transporter protein</fullName>
    </recommendedName>
</protein>
<evidence type="ECO:0000256" key="1">
    <source>
        <dbReference type="ARBA" id="ARBA00004141"/>
    </source>
</evidence>
<keyword evidence="4 6" id="KW-1133">Transmembrane helix</keyword>
<feature type="transmembrane region" description="Helical" evidence="6">
    <location>
        <begin position="176"/>
        <end position="200"/>
    </location>
</feature>
<keyword evidence="5 6" id="KW-0472">Membrane</keyword>
<comment type="subcellular location">
    <subcellularLocation>
        <location evidence="6">Cell membrane</location>
        <topology evidence="6">Multi-pass membrane protein</topology>
    </subcellularLocation>
    <subcellularLocation>
        <location evidence="1">Membrane</location>
        <topology evidence="1">Multi-pass membrane protein</topology>
    </subcellularLocation>
</comment>
<feature type="transmembrane region" description="Helical" evidence="6">
    <location>
        <begin position="110"/>
        <end position="126"/>
    </location>
</feature>
<proteinExistence type="inferred from homology"/>
<keyword evidence="3 6" id="KW-0812">Transmembrane</keyword>
<feature type="transmembrane region" description="Helical" evidence="6">
    <location>
        <begin position="146"/>
        <end position="169"/>
    </location>
</feature>
<feature type="transmembrane region" description="Helical" evidence="6">
    <location>
        <begin position="46"/>
        <end position="64"/>
    </location>
</feature>
<organism evidence="7 8">
    <name type="scientific">Ectothiorhodospira magna</name>
    <dbReference type="NCBI Taxonomy" id="867345"/>
    <lineage>
        <taxon>Bacteria</taxon>
        <taxon>Pseudomonadati</taxon>
        <taxon>Pseudomonadota</taxon>
        <taxon>Gammaproteobacteria</taxon>
        <taxon>Chromatiales</taxon>
        <taxon>Ectothiorhodospiraceae</taxon>
        <taxon>Ectothiorhodospira</taxon>
    </lineage>
</organism>
<comment type="similarity">
    <text evidence="2 6">Belongs to the 4-toluene sulfonate uptake permease (TSUP) (TC 2.A.102) family.</text>
</comment>
<dbReference type="EMBL" id="FOFO01000030">
    <property type="protein sequence ID" value="SEQ41977.1"/>
    <property type="molecule type" value="Genomic_DNA"/>
</dbReference>
<evidence type="ECO:0000256" key="3">
    <source>
        <dbReference type="ARBA" id="ARBA00022692"/>
    </source>
</evidence>
<evidence type="ECO:0000256" key="6">
    <source>
        <dbReference type="RuleBase" id="RU363041"/>
    </source>
</evidence>
<evidence type="ECO:0000256" key="2">
    <source>
        <dbReference type="ARBA" id="ARBA00009142"/>
    </source>
</evidence>
<gene>
    <name evidence="7" type="ORF">SAMN05421693_13015</name>
</gene>
<evidence type="ECO:0000256" key="4">
    <source>
        <dbReference type="ARBA" id="ARBA00022989"/>
    </source>
</evidence>
<keyword evidence="6" id="KW-1003">Cell membrane</keyword>
<dbReference type="PANTHER" id="PTHR43483:SF3">
    <property type="entry name" value="MEMBRANE TRANSPORTER PROTEIN HI_0806-RELATED"/>
    <property type="match status" value="1"/>
</dbReference>